<dbReference type="EMBL" id="JAHWDP010000003">
    <property type="protein sequence ID" value="MBW2937922.1"/>
    <property type="molecule type" value="Genomic_DNA"/>
</dbReference>
<organism evidence="1 2">
    <name type="scientific">Halomarinibacterium sedimenti</name>
    <dbReference type="NCBI Taxonomy" id="2857106"/>
    <lineage>
        <taxon>Bacteria</taxon>
        <taxon>Pseudomonadati</taxon>
        <taxon>Bacteroidota</taxon>
        <taxon>Flavobacteriia</taxon>
        <taxon>Flavobacteriales</taxon>
        <taxon>Flavobacteriaceae</taxon>
        <taxon>Halomarinibacterium</taxon>
    </lineage>
</organism>
<dbReference type="AlphaFoldDB" id="A0A9X1JYW0"/>
<sequence>MKALHIFQLDFATIHLYENYVISSIGEGVTLTQKQLDTFFEIFNTYYSEKPFVSIANRENDYSLDPNLLKSKRHPSLVGIAVVCYNQQSKQTARFEKKFYSGPFEIFNSIEEAIDWSRELLTE</sequence>
<accession>A0A9X1JYW0</accession>
<comment type="caution">
    <text evidence="1">The sequence shown here is derived from an EMBL/GenBank/DDBJ whole genome shotgun (WGS) entry which is preliminary data.</text>
</comment>
<name>A0A9X1JYW0_9FLAO</name>
<dbReference type="RefSeq" id="WP_219052365.1">
    <property type="nucleotide sequence ID" value="NZ_JAHWDP010000003.1"/>
</dbReference>
<dbReference type="Proteomes" id="UP001138686">
    <property type="component" value="Unassembled WGS sequence"/>
</dbReference>
<protein>
    <recommendedName>
        <fullName evidence="3">STAS/SEC14 domain-containing protein</fullName>
    </recommendedName>
</protein>
<evidence type="ECO:0000313" key="2">
    <source>
        <dbReference type="Proteomes" id="UP001138686"/>
    </source>
</evidence>
<reference evidence="1" key="1">
    <citation type="submission" date="2021-07" db="EMBL/GenBank/DDBJ databases">
        <title>Aureisphaera sp. CAU 1614 isolated from sea sediment.</title>
        <authorList>
            <person name="Kim W."/>
        </authorList>
    </citation>
    <scope>NUCLEOTIDE SEQUENCE</scope>
    <source>
        <strain evidence="1">CAU 1614</strain>
    </source>
</reference>
<gene>
    <name evidence="1" type="ORF">KXJ69_07380</name>
</gene>
<keyword evidence="2" id="KW-1185">Reference proteome</keyword>
<evidence type="ECO:0000313" key="1">
    <source>
        <dbReference type="EMBL" id="MBW2937922.1"/>
    </source>
</evidence>
<evidence type="ECO:0008006" key="3">
    <source>
        <dbReference type="Google" id="ProtNLM"/>
    </source>
</evidence>
<proteinExistence type="predicted"/>